<dbReference type="AlphaFoldDB" id="A0A8E2AX33"/>
<protein>
    <recommendedName>
        <fullName evidence="3">RNA exonuclease 4</fullName>
    </recommendedName>
</protein>
<reference evidence="12 13" key="1">
    <citation type="submission" date="2016-07" db="EMBL/GenBank/DDBJ databases">
        <title>Draft genome of the white-rot fungus Obba rivulosa 3A-2.</title>
        <authorList>
            <consortium name="DOE Joint Genome Institute"/>
            <person name="Miettinen O."/>
            <person name="Riley R."/>
            <person name="Acob R."/>
            <person name="Barry K."/>
            <person name="Cullen D."/>
            <person name="De Vries R."/>
            <person name="Hainaut M."/>
            <person name="Hatakka A."/>
            <person name="Henrissat B."/>
            <person name="Hilden K."/>
            <person name="Kuo R."/>
            <person name="Labutti K."/>
            <person name="Lipzen A."/>
            <person name="Makela M.R."/>
            <person name="Sandor L."/>
            <person name="Spatafora J.W."/>
            <person name="Grigoriev I.V."/>
            <person name="Hibbett D.S."/>
        </authorList>
    </citation>
    <scope>NUCLEOTIDE SEQUENCE [LARGE SCALE GENOMIC DNA]</scope>
    <source>
        <strain evidence="12 13">3A-2</strain>
    </source>
</reference>
<evidence type="ECO:0000256" key="6">
    <source>
        <dbReference type="ARBA" id="ARBA00022801"/>
    </source>
</evidence>
<dbReference type="InterPro" id="IPR013520">
    <property type="entry name" value="Ribonucl_H"/>
</dbReference>
<dbReference type="PANTHER" id="PTHR12801:SF45">
    <property type="entry name" value="RNA EXONUCLEASE 4"/>
    <property type="match status" value="1"/>
</dbReference>
<dbReference type="OrthoDB" id="8191639at2759"/>
<dbReference type="Pfam" id="PF00929">
    <property type="entry name" value="RNase_T"/>
    <property type="match status" value="1"/>
</dbReference>
<comment type="function">
    <text evidence="9">Exoribonuclease involved in ribosome biosynthesis. Involved in the processing of ITS1, the internal transcribed spacer localized between the 18S and 5.8S rRNAs.</text>
</comment>
<evidence type="ECO:0000313" key="12">
    <source>
        <dbReference type="EMBL" id="OCH89885.1"/>
    </source>
</evidence>
<dbReference type="InterPro" id="IPR036397">
    <property type="entry name" value="RNaseH_sf"/>
</dbReference>
<keyword evidence="4" id="KW-0698">rRNA processing</keyword>
<dbReference type="SMART" id="SM00479">
    <property type="entry name" value="EXOIII"/>
    <property type="match status" value="1"/>
</dbReference>
<evidence type="ECO:0000259" key="11">
    <source>
        <dbReference type="SMART" id="SM00479"/>
    </source>
</evidence>
<organism evidence="12 13">
    <name type="scientific">Obba rivulosa</name>
    <dbReference type="NCBI Taxonomy" id="1052685"/>
    <lineage>
        <taxon>Eukaryota</taxon>
        <taxon>Fungi</taxon>
        <taxon>Dikarya</taxon>
        <taxon>Basidiomycota</taxon>
        <taxon>Agaricomycotina</taxon>
        <taxon>Agaricomycetes</taxon>
        <taxon>Polyporales</taxon>
        <taxon>Gelatoporiaceae</taxon>
        <taxon>Obba</taxon>
    </lineage>
</organism>
<feature type="compositionally biased region" description="Low complexity" evidence="10">
    <location>
        <begin position="314"/>
        <end position="323"/>
    </location>
</feature>
<dbReference type="SUPFAM" id="SSF53098">
    <property type="entry name" value="Ribonuclease H-like"/>
    <property type="match status" value="1"/>
</dbReference>
<evidence type="ECO:0000256" key="1">
    <source>
        <dbReference type="ARBA" id="ARBA00004123"/>
    </source>
</evidence>
<sequence length="351" mass="38809">MSGGKSTAATPSSNWLKLQKKLGKLPQRSQERQTTESPTVTHPLRHRKRKLSRSSLSPEPGIVKEEVEILRASTSTRVTTILSEPDVRGESVDALRKMVAGELDLTPNQQSPGTYLAIDCEMVGVGIEGKESSLARVSIVNYHGAIVLDEFVRQRERVVDYRTQWSGVRERDLINAKPFAEIQKLVADLLNERILVGHAVQNDLQALLLSHPRPMLRDTQVLSAKSKVMKGSRPALRNLVLQELGLTIQSGEHSSVIDARATMAVFRLHRKAWEKLARPTSSAKRQKLPEADATSPAGDAGQSRVGFPGGGRKGVSSGLSVVVKRSRLEAKQNSQIKRKSSDRWWNELSTR</sequence>
<evidence type="ECO:0000256" key="3">
    <source>
        <dbReference type="ARBA" id="ARBA00016937"/>
    </source>
</evidence>
<keyword evidence="8" id="KW-0539">Nucleus</keyword>
<feature type="region of interest" description="Disordered" evidence="10">
    <location>
        <begin position="276"/>
        <end position="351"/>
    </location>
</feature>
<feature type="domain" description="Exonuclease" evidence="11">
    <location>
        <begin position="114"/>
        <end position="275"/>
    </location>
</feature>
<evidence type="ECO:0000256" key="8">
    <source>
        <dbReference type="ARBA" id="ARBA00023242"/>
    </source>
</evidence>
<feature type="compositionally biased region" description="Polar residues" evidence="10">
    <location>
        <begin position="1"/>
        <end position="15"/>
    </location>
</feature>
<dbReference type="EMBL" id="KV722417">
    <property type="protein sequence ID" value="OCH89885.1"/>
    <property type="molecule type" value="Genomic_DNA"/>
</dbReference>
<evidence type="ECO:0000256" key="4">
    <source>
        <dbReference type="ARBA" id="ARBA00022552"/>
    </source>
</evidence>
<proteinExistence type="inferred from homology"/>
<comment type="similarity">
    <text evidence="2">Belongs to the REXO4 family.</text>
</comment>
<evidence type="ECO:0000313" key="13">
    <source>
        <dbReference type="Proteomes" id="UP000250043"/>
    </source>
</evidence>
<keyword evidence="5" id="KW-0540">Nuclease</keyword>
<dbReference type="GO" id="GO:0000027">
    <property type="term" value="P:ribosomal large subunit assembly"/>
    <property type="evidence" value="ECO:0007669"/>
    <property type="project" value="TreeGrafter"/>
</dbReference>
<keyword evidence="6" id="KW-0378">Hydrolase</keyword>
<dbReference type="GO" id="GO:0005634">
    <property type="term" value="C:nucleus"/>
    <property type="evidence" value="ECO:0007669"/>
    <property type="project" value="UniProtKB-SubCell"/>
</dbReference>
<evidence type="ECO:0000256" key="2">
    <source>
        <dbReference type="ARBA" id="ARBA00010489"/>
    </source>
</evidence>
<keyword evidence="7" id="KW-0269">Exonuclease</keyword>
<evidence type="ECO:0000256" key="5">
    <source>
        <dbReference type="ARBA" id="ARBA00022722"/>
    </source>
</evidence>
<dbReference type="PANTHER" id="PTHR12801">
    <property type="entry name" value="RNA EXONUCLEASE REXO1 / RECO3 FAMILY MEMBER-RELATED"/>
    <property type="match status" value="1"/>
</dbReference>
<evidence type="ECO:0000256" key="10">
    <source>
        <dbReference type="SAM" id="MobiDB-lite"/>
    </source>
</evidence>
<gene>
    <name evidence="12" type="ORF">OBBRIDRAFT_793877</name>
</gene>
<name>A0A8E2AX33_9APHY</name>
<dbReference type="Gene3D" id="3.30.420.10">
    <property type="entry name" value="Ribonuclease H-like superfamily/Ribonuclease H"/>
    <property type="match status" value="1"/>
</dbReference>
<dbReference type="InterPro" id="IPR037431">
    <property type="entry name" value="REX4_DEDDh_dom"/>
</dbReference>
<dbReference type="GO" id="GO:0003676">
    <property type="term" value="F:nucleic acid binding"/>
    <property type="evidence" value="ECO:0007669"/>
    <property type="project" value="InterPro"/>
</dbReference>
<dbReference type="GO" id="GO:0006364">
    <property type="term" value="P:rRNA processing"/>
    <property type="evidence" value="ECO:0007669"/>
    <property type="project" value="UniProtKB-KW"/>
</dbReference>
<dbReference type="InterPro" id="IPR047021">
    <property type="entry name" value="REXO1/3/4-like"/>
</dbReference>
<dbReference type="InterPro" id="IPR012337">
    <property type="entry name" value="RNaseH-like_sf"/>
</dbReference>
<dbReference type="FunFam" id="3.30.420.10:FF:000007">
    <property type="entry name" value="Interferon-stimulated exonuclease gene 20"/>
    <property type="match status" value="1"/>
</dbReference>
<accession>A0A8E2AX33</accession>
<feature type="compositionally biased region" description="Basic and acidic residues" evidence="10">
    <location>
        <begin position="339"/>
        <end position="351"/>
    </location>
</feature>
<comment type="subcellular location">
    <subcellularLocation>
        <location evidence="1">Nucleus</location>
    </subcellularLocation>
</comment>
<feature type="region of interest" description="Disordered" evidence="10">
    <location>
        <begin position="1"/>
        <end position="58"/>
    </location>
</feature>
<dbReference type="Proteomes" id="UP000250043">
    <property type="component" value="Unassembled WGS sequence"/>
</dbReference>
<feature type="compositionally biased region" description="Basic residues" evidence="10">
    <location>
        <begin position="43"/>
        <end position="52"/>
    </location>
</feature>
<evidence type="ECO:0000256" key="9">
    <source>
        <dbReference type="ARBA" id="ARBA00025599"/>
    </source>
</evidence>
<dbReference type="GO" id="GO:0008408">
    <property type="term" value="F:3'-5' exonuclease activity"/>
    <property type="evidence" value="ECO:0007669"/>
    <property type="project" value="InterPro"/>
</dbReference>
<keyword evidence="13" id="KW-1185">Reference proteome</keyword>
<evidence type="ECO:0000256" key="7">
    <source>
        <dbReference type="ARBA" id="ARBA00022839"/>
    </source>
</evidence>
<dbReference type="CDD" id="cd06144">
    <property type="entry name" value="REX4_like"/>
    <property type="match status" value="1"/>
</dbReference>